<dbReference type="Pfam" id="PF03221">
    <property type="entry name" value="HTH_Tnp_Tc5"/>
    <property type="match status" value="1"/>
</dbReference>
<feature type="domain" description="HTH CENPB-type" evidence="3">
    <location>
        <begin position="197"/>
        <end position="271"/>
    </location>
</feature>
<dbReference type="EMBL" id="JACAZH010000046">
    <property type="protein sequence ID" value="KAF7334753.1"/>
    <property type="molecule type" value="Genomic_DNA"/>
</dbReference>
<dbReference type="PANTHER" id="PTHR19303:SF73">
    <property type="entry name" value="PROTEIN PDC2"/>
    <property type="match status" value="1"/>
</dbReference>
<dbReference type="AlphaFoldDB" id="A0A8H7CGM9"/>
<keyword evidence="5" id="KW-1185">Reference proteome</keyword>
<comment type="caution">
    <text evidence="4">The sequence shown here is derived from an EMBL/GenBank/DDBJ whole genome shotgun (WGS) entry which is preliminary data.</text>
</comment>
<organism evidence="4 5">
    <name type="scientific">Mycena sanguinolenta</name>
    <dbReference type="NCBI Taxonomy" id="230812"/>
    <lineage>
        <taxon>Eukaryota</taxon>
        <taxon>Fungi</taxon>
        <taxon>Dikarya</taxon>
        <taxon>Basidiomycota</taxon>
        <taxon>Agaricomycotina</taxon>
        <taxon>Agaricomycetes</taxon>
        <taxon>Agaricomycetidae</taxon>
        <taxon>Agaricales</taxon>
        <taxon>Marasmiineae</taxon>
        <taxon>Mycenaceae</taxon>
        <taxon>Mycena</taxon>
    </lineage>
</organism>
<dbReference type="Pfam" id="PF03184">
    <property type="entry name" value="DDE_1"/>
    <property type="match status" value="1"/>
</dbReference>
<evidence type="ECO:0000259" key="3">
    <source>
        <dbReference type="PROSITE" id="PS51253"/>
    </source>
</evidence>
<evidence type="ECO:0000313" key="4">
    <source>
        <dbReference type="EMBL" id="KAF7334753.1"/>
    </source>
</evidence>
<dbReference type="GO" id="GO:0003677">
    <property type="term" value="F:DNA binding"/>
    <property type="evidence" value="ECO:0007669"/>
    <property type="project" value="UniProtKB-KW"/>
</dbReference>
<name>A0A8H7CGM9_9AGAR</name>
<keyword evidence="1" id="KW-0238">DNA-binding</keyword>
<dbReference type="OrthoDB" id="162969at2759"/>
<evidence type="ECO:0000313" key="5">
    <source>
        <dbReference type="Proteomes" id="UP000623467"/>
    </source>
</evidence>
<dbReference type="Proteomes" id="UP000623467">
    <property type="component" value="Unassembled WGS sequence"/>
</dbReference>
<evidence type="ECO:0000256" key="1">
    <source>
        <dbReference type="ARBA" id="ARBA00023125"/>
    </source>
</evidence>
<reference evidence="4" key="1">
    <citation type="submission" date="2020-05" db="EMBL/GenBank/DDBJ databases">
        <title>Mycena genomes resolve the evolution of fungal bioluminescence.</title>
        <authorList>
            <person name="Tsai I.J."/>
        </authorList>
    </citation>
    <scope>NUCLEOTIDE SEQUENCE</scope>
    <source>
        <strain evidence="4">160909Yilan</strain>
    </source>
</reference>
<evidence type="ECO:0000256" key="2">
    <source>
        <dbReference type="SAM" id="MobiDB-lite"/>
    </source>
</evidence>
<gene>
    <name evidence="4" type="ORF">MSAN_02373800</name>
</gene>
<dbReference type="PANTHER" id="PTHR19303">
    <property type="entry name" value="TRANSPOSON"/>
    <property type="match status" value="1"/>
</dbReference>
<dbReference type="Gene3D" id="1.10.10.60">
    <property type="entry name" value="Homeodomain-like"/>
    <property type="match status" value="1"/>
</dbReference>
<dbReference type="PROSITE" id="PS51253">
    <property type="entry name" value="HTH_CENPB"/>
    <property type="match status" value="1"/>
</dbReference>
<dbReference type="InterPro" id="IPR004875">
    <property type="entry name" value="DDE_SF_endonuclease_dom"/>
</dbReference>
<protein>
    <submittedName>
        <fullName evidence="4">DDE-domain-containing protein</fullName>
    </submittedName>
</protein>
<proteinExistence type="predicted"/>
<dbReference type="InterPro" id="IPR009057">
    <property type="entry name" value="Homeodomain-like_sf"/>
</dbReference>
<accession>A0A8H7CGM9</accession>
<dbReference type="InterPro" id="IPR006600">
    <property type="entry name" value="HTH_CenpB_DNA-bd_dom"/>
</dbReference>
<dbReference type="GO" id="GO:0005634">
    <property type="term" value="C:nucleus"/>
    <property type="evidence" value="ECO:0007669"/>
    <property type="project" value="TreeGrafter"/>
</dbReference>
<feature type="region of interest" description="Disordered" evidence="2">
    <location>
        <begin position="99"/>
        <end position="129"/>
    </location>
</feature>
<feature type="region of interest" description="Disordered" evidence="2">
    <location>
        <begin position="560"/>
        <end position="591"/>
    </location>
</feature>
<dbReference type="InterPro" id="IPR050863">
    <property type="entry name" value="CenT-Element_Derived"/>
</dbReference>
<dbReference type="SUPFAM" id="SSF46689">
    <property type="entry name" value="Homeodomain-like"/>
    <property type="match status" value="1"/>
</dbReference>
<sequence length="633" mass="71080">MAGGLEILKKGYAALEKHVSTRKATLQARLKKEEPIDDEDSAWLDGPANLIDEKRALDLLESASDYDRGLARLGETLQAAVTRMKDFAAGVKSSVLASKVPSTKRKKPAQKPVIPAGKTPGKKKEVQPKFTRAEHATLEQRIEILDWHHANGANQTKTANHFAPKYPNLRLAQPKIHAWVKDEARFRQEYAGSASKKSKRARQTYHPEVTEMMELWVEQAMRDKVDVSGEVLRQKWTAFAVRCGVPEEDRLALSSGWLDRLKKRLGLREFKRHGEAASADPKVVEEEKKRVQAVIKKGGFKACDVYNMDETGLFYGFPPDRGLSKERHSGVKGNKVRLTYAFTVNADGSDKLEPFIIGKAKQPRSFQRRTARALGFLYRNNAKAWMTTILYQEWIRNWDAELRLAGRQILLLQDNFSAHVPPDDLTNITVESFTANLTSHVQPLDQGIIRCFKAHYRSHFTQRAMDNYDRGVTPAKIYDIDQLQGMRLAMPAWEAVSATTIKNCWIHSGILPDSVWTSGTPPAIPIASLLNPVREAEKELNKCLDGLEERQVLQRANRLTIDDLVNPPPRNARDASDANGGDNDPDDDTEPHSVMIMHAKLDGLLATFGRATQLEATNAMADTSITDFFTRSE</sequence>